<protein>
    <submittedName>
        <fullName evidence="1">Uncharacterized protein</fullName>
    </submittedName>
</protein>
<proteinExistence type="predicted"/>
<evidence type="ECO:0000313" key="2">
    <source>
        <dbReference type="Proteomes" id="UP000053676"/>
    </source>
</evidence>
<accession>W2T2K0</accession>
<reference evidence="2" key="1">
    <citation type="journal article" date="2014" name="Nat. Genet.">
        <title>Genome of the human hookworm Necator americanus.</title>
        <authorList>
            <person name="Tang Y.T."/>
            <person name="Gao X."/>
            <person name="Rosa B.A."/>
            <person name="Abubucker S."/>
            <person name="Hallsworth-Pepin K."/>
            <person name="Martin J."/>
            <person name="Tyagi R."/>
            <person name="Heizer E."/>
            <person name="Zhang X."/>
            <person name="Bhonagiri-Palsikar V."/>
            <person name="Minx P."/>
            <person name="Warren W.C."/>
            <person name="Wang Q."/>
            <person name="Zhan B."/>
            <person name="Hotez P.J."/>
            <person name="Sternberg P.W."/>
            <person name="Dougall A."/>
            <person name="Gaze S.T."/>
            <person name="Mulvenna J."/>
            <person name="Sotillo J."/>
            <person name="Ranganathan S."/>
            <person name="Rabelo E.M."/>
            <person name="Wilson R.K."/>
            <person name="Felgner P.L."/>
            <person name="Bethony J."/>
            <person name="Hawdon J.M."/>
            <person name="Gasser R.B."/>
            <person name="Loukas A."/>
            <person name="Mitreva M."/>
        </authorList>
    </citation>
    <scope>NUCLEOTIDE SEQUENCE [LARGE SCALE GENOMIC DNA]</scope>
</reference>
<dbReference type="Proteomes" id="UP000053676">
    <property type="component" value="Unassembled WGS sequence"/>
</dbReference>
<dbReference type="KEGG" id="nai:NECAME_12354"/>
<organism evidence="1 2">
    <name type="scientific">Necator americanus</name>
    <name type="common">Human hookworm</name>
    <dbReference type="NCBI Taxonomy" id="51031"/>
    <lineage>
        <taxon>Eukaryota</taxon>
        <taxon>Metazoa</taxon>
        <taxon>Ecdysozoa</taxon>
        <taxon>Nematoda</taxon>
        <taxon>Chromadorea</taxon>
        <taxon>Rhabditida</taxon>
        <taxon>Rhabditina</taxon>
        <taxon>Rhabditomorpha</taxon>
        <taxon>Strongyloidea</taxon>
        <taxon>Ancylostomatidae</taxon>
        <taxon>Bunostominae</taxon>
        <taxon>Necator</taxon>
    </lineage>
</organism>
<evidence type="ECO:0000313" key="1">
    <source>
        <dbReference type="EMBL" id="ETN75461.1"/>
    </source>
</evidence>
<gene>
    <name evidence="1" type="ORF">NECAME_12354</name>
</gene>
<name>W2T2K0_NECAM</name>
<dbReference type="EMBL" id="KI660295">
    <property type="protein sequence ID" value="ETN75461.1"/>
    <property type="molecule type" value="Genomic_DNA"/>
</dbReference>
<sequence>MALSQEAQCLPHGRLWQWSDERTPETRPNLSRNIRVEAAIFAPNEWNSSWDLSLGQFSYRKMDVLSHTQLQ</sequence>
<dbReference type="AlphaFoldDB" id="W2T2K0"/>
<keyword evidence="2" id="KW-1185">Reference proteome</keyword>